<organism evidence="1 2">
    <name type="scientific">Neolewinella antarctica</name>
    <dbReference type="NCBI Taxonomy" id="442734"/>
    <lineage>
        <taxon>Bacteria</taxon>
        <taxon>Pseudomonadati</taxon>
        <taxon>Bacteroidota</taxon>
        <taxon>Saprospiria</taxon>
        <taxon>Saprospirales</taxon>
        <taxon>Lewinellaceae</taxon>
        <taxon>Neolewinella</taxon>
    </lineage>
</organism>
<gene>
    <name evidence="1" type="ORF">GGR27_000114</name>
</gene>
<dbReference type="Proteomes" id="UP000770785">
    <property type="component" value="Unassembled WGS sequence"/>
</dbReference>
<protein>
    <submittedName>
        <fullName evidence="1">Uncharacterized protein</fullName>
    </submittedName>
</protein>
<name>A0ABX0X6Y6_9BACT</name>
<keyword evidence="2" id="KW-1185">Reference proteome</keyword>
<evidence type="ECO:0000313" key="2">
    <source>
        <dbReference type="Proteomes" id="UP000770785"/>
    </source>
</evidence>
<accession>A0ABX0X6Y6</accession>
<comment type="caution">
    <text evidence="1">The sequence shown here is derived from an EMBL/GenBank/DDBJ whole genome shotgun (WGS) entry which is preliminary data.</text>
</comment>
<proteinExistence type="predicted"/>
<evidence type="ECO:0000313" key="1">
    <source>
        <dbReference type="EMBL" id="NJC24633.1"/>
    </source>
</evidence>
<reference evidence="1 2" key="1">
    <citation type="submission" date="2020-03" db="EMBL/GenBank/DDBJ databases">
        <title>Genomic Encyclopedia of Type Strains, Phase IV (KMG-IV): sequencing the most valuable type-strain genomes for metagenomic binning, comparative biology and taxonomic classification.</title>
        <authorList>
            <person name="Goeker M."/>
        </authorList>
    </citation>
    <scope>NUCLEOTIDE SEQUENCE [LARGE SCALE GENOMIC DNA]</scope>
    <source>
        <strain evidence="1 2">DSM 105096</strain>
    </source>
</reference>
<sequence>MRIIGRLPHPEMQITVFSNDGRFPVQFELLGQTQQYRFRHAPELKNLGDIARIVDEQFKAEVLATFKHMRATQARVVEQHLTPPPADELPEII</sequence>
<dbReference type="EMBL" id="JAATJH010000001">
    <property type="protein sequence ID" value="NJC24633.1"/>
    <property type="molecule type" value="Genomic_DNA"/>
</dbReference>
<dbReference type="RefSeq" id="WP_168035453.1">
    <property type="nucleotide sequence ID" value="NZ_JAATJH010000001.1"/>
</dbReference>